<dbReference type="STRING" id="3818.A0A444XZ96"/>
<feature type="domain" description="Hexokinase C-terminal" evidence="6">
    <location>
        <begin position="134"/>
        <end position="160"/>
    </location>
</feature>
<dbReference type="Gene3D" id="3.40.367.20">
    <property type="match status" value="1"/>
</dbReference>
<comment type="similarity">
    <text evidence="5">Belongs to the hexokinase family.</text>
</comment>
<comment type="caution">
    <text evidence="7">The sequence shown here is derived from an EMBL/GenBank/DDBJ whole genome shotgun (WGS) entry which is preliminary data.</text>
</comment>
<dbReference type="UniPathway" id="UPA00242"/>
<evidence type="ECO:0000313" key="8">
    <source>
        <dbReference type="Proteomes" id="UP000289738"/>
    </source>
</evidence>
<dbReference type="EMBL" id="SDMP01000018">
    <property type="protein sequence ID" value="RYQ94979.1"/>
    <property type="molecule type" value="Genomic_DNA"/>
</dbReference>
<dbReference type="GO" id="GO:0005536">
    <property type="term" value="F:D-glucose binding"/>
    <property type="evidence" value="ECO:0007669"/>
    <property type="project" value="InterPro"/>
</dbReference>
<keyword evidence="5" id="KW-0418">Kinase</keyword>
<comment type="pathway">
    <text evidence="2">Carbohydrate metabolism; hexose metabolism.</text>
</comment>
<accession>A0A444XZ96</accession>
<comment type="catalytic activity">
    <reaction evidence="4">
        <text>a D-hexose + ATP = a D-hexose 6-phosphate + ADP + H(+)</text>
        <dbReference type="Rhea" id="RHEA:22740"/>
        <dbReference type="ChEBI" id="CHEBI:4194"/>
        <dbReference type="ChEBI" id="CHEBI:15378"/>
        <dbReference type="ChEBI" id="CHEBI:30616"/>
        <dbReference type="ChEBI" id="CHEBI:229467"/>
        <dbReference type="ChEBI" id="CHEBI:456216"/>
        <dbReference type="EC" id="2.7.1.1"/>
    </reaction>
    <physiologicalReaction direction="left-to-right" evidence="4">
        <dbReference type="Rhea" id="RHEA:22741"/>
    </physiologicalReaction>
</comment>
<sequence>MEKLEAKLGMIVDSIGNFFSGKDQLPLCDPALNASGLDKFLKSIGKNPSYVDLELTEQKLTRREGRSFSCLRKLADKIAVSGYYVVVPDFFYGEPYDPQNTNKPLGEWLKDHGTVNDTIGTLARGRFYNQDVIAAVILGTGTNAAYVERANAIPKWHGPLPKSGDRGRRKSKKEWVRRICCYLSGIEVSEILPPYDRLILMMQAEIQLLSPLVPVRQLSFLRLLVHHGHPLLLGSLITWVEHSQYDESLIHQLYRPLIAKESNGNKDAMDLEICSRGNVVGKLVRTKHHKEIIFPLVINSSESNLSSSRRIHAHMADGC</sequence>
<dbReference type="PRINTS" id="PR00475">
    <property type="entry name" value="HEXOKINASE"/>
</dbReference>
<comment type="pathway">
    <text evidence="1">Carbohydrate degradation; glycolysis; D-glyceraldehyde 3-phosphate and glycerone phosphate from D-glucose: step 1/4.</text>
</comment>
<keyword evidence="3 5" id="KW-0324">Glycolysis</keyword>
<reference evidence="7 8" key="1">
    <citation type="submission" date="2019-01" db="EMBL/GenBank/DDBJ databases">
        <title>Sequencing of cultivated peanut Arachis hypogaea provides insights into genome evolution and oil improvement.</title>
        <authorList>
            <person name="Chen X."/>
        </authorList>
    </citation>
    <scope>NUCLEOTIDE SEQUENCE [LARGE SCALE GENOMIC DNA]</scope>
    <source>
        <strain evidence="8">cv. Fuhuasheng</strain>
        <tissue evidence="7">Leaves</tissue>
    </source>
</reference>
<evidence type="ECO:0000256" key="1">
    <source>
        <dbReference type="ARBA" id="ARBA00004888"/>
    </source>
</evidence>
<dbReference type="PANTHER" id="PTHR19443">
    <property type="entry name" value="HEXOKINASE"/>
    <property type="match status" value="1"/>
</dbReference>
<evidence type="ECO:0000256" key="3">
    <source>
        <dbReference type="ARBA" id="ARBA00023152"/>
    </source>
</evidence>
<dbReference type="Pfam" id="PF03727">
    <property type="entry name" value="Hexokinase_2"/>
    <property type="match status" value="1"/>
</dbReference>
<evidence type="ECO:0000256" key="4">
    <source>
        <dbReference type="ARBA" id="ARBA00044613"/>
    </source>
</evidence>
<keyword evidence="5" id="KW-0547">Nucleotide-binding</keyword>
<dbReference type="GO" id="GO:0005829">
    <property type="term" value="C:cytosol"/>
    <property type="evidence" value="ECO:0007669"/>
    <property type="project" value="TreeGrafter"/>
</dbReference>
<dbReference type="InterPro" id="IPR022673">
    <property type="entry name" value="Hexokinase_C"/>
</dbReference>
<name>A0A444XZ96_ARAHY</name>
<evidence type="ECO:0000313" key="7">
    <source>
        <dbReference type="EMBL" id="RYQ94979.1"/>
    </source>
</evidence>
<dbReference type="GO" id="GO:0006096">
    <property type="term" value="P:glycolytic process"/>
    <property type="evidence" value="ECO:0007669"/>
    <property type="project" value="UniProtKB-KW"/>
</dbReference>
<evidence type="ECO:0000256" key="5">
    <source>
        <dbReference type="RuleBase" id="RU362007"/>
    </source>
</evidence>
<keyword evidence="5" id="KW-0067">ATP-binding</keyword>
<dbReference type="GO" id="GO:0001678">
    <property type="term" value="P:intracellular glucose homeostasis"/>
    <property type="evidence" value="ECO:0007669"/>
    <property type="project" value="InterPro"/>
</dbReference>
<dbReference type="SUPFAM" id="SSF53067">
    <property type="entry name" value="Actin-like ATPase domain"/>
    <property type="match status" value="1"/>
</dbReference>
<dbReference type="EC" id="2.7.1.-" evidence="5"/>
<dbReference type="GO" id="GO:0004340">
    <property type="term" value="F:glucokinase activity"/>
    <property type="evidence" value="ECO:0007669"/>
    <property type="project" value="TreeGrafter"/>
</dbReference>
<evidence type="ECO:0000259" key="6">
    <source>
        <dbReference type="Pfam" id="PF03727"/>
    </source>
</evidence>
<protein>
    <recommendedName>
        <fullName evidence="5">Phosphotransferase</fullName>
        <ecNumber evidence="5">2.7.1.-</ecNumber>
    </recommendedName>
</protein>
<proteinExistence type="inferred from homology"/>
<dbReference type="AlphaFoldDB" id="A0A444XZ96"/>
<gene>
    <name evidence="7" type="ORF">Ahy_B08g089962</name>
</gene>
<keyword evidence="5" id="KW-0808">Transferase</keyword>
<dbReference type="GO" id="GO:0005524">
    <property type="term" value="F:ATP binding"/>
    <property type="evidence" value="ECO:0007669"/>
    <property type="project" value="UniProtKB-UniRule"/>
</dbReference>
<dbReference type="InterPro" id="IPR001312">
    <property type="entry name" value="Hexokinase"/>
</dbReference>
<dbReference type="PANTHER" id="PTHR19443:SF16">
    <property type="entry name" value="HEXOKINASE TYPE 1-RELATED"/>
    <property type="match status" value="1"/>
</dbReference>
<organism evidence="7 8">
    <name type="scientific">Arachis hypogaea</name>
    <name type="common">Peanut</name>
    <dbReference type="NCBI Taxonomy" id="3818"/>
    <lineage>
        <taxon>Eukaryota</taxon>
        <taxon>Viridiplantae</taxon>
        <taxon>Streptophyta</taxon>
        <taxon>Embryophyta</taxon>
        <taxon>Tracheophyta</taxon>
        <taxon>Spermatophyta</taxon>
        <taxon>Magnoliopsida</taxon>
        <taxon>eudicotyledons</taxon>
        <taxon>Gunneridae</taxon>
        <taxon>Pentapetalae</taxon>
        <taxon>rosids</taxon>
        <taxon>fabids</taxon>
        <taxon>Fabales</taxon>
        <taxon>Fabaceae</taxon>
        <taxon>Papilionoideae</taxon>
        <taxon>50 kb inversion clade</taxon>
        <taxon>dalbergioids sensu lato</taxon>
        <taxon>Dalbergieae</taxon>
        <taxon>Pterocarpus clade</taxon>
        <taxon>Arachis</taxon>
    </lineage>
</organism>
<dbReference type="GO" id="GO:0005739">
    <property type="term" value="C:mitochondrion"/>
    <property type="evidence" value="ECO:0007669"/>
    <property type="project" value="TreeGrafter"/>
</dbReference>
<evidence type="ECO:0000256" key="2">
    <source>
        <dbReference type="ARBA" id="ARBA00005028"/>
    </source>
</evidence>
<keyword evidence="8" id="KW-1185">Reference proteome</keyword>
<dbReference type="GO" id="GO:0008865">
    <property type="term" value="F:fructokinase activity"/>
    <property type="evidence" value="ECO:0007669"/>
    <property type="project" value="TreeGrafter"/>
</dbReference>
<dbReference type="InterPro" id="IPR043129">
    <property type="entry name" value="ATPase_NBD"/>
</dbReference>
<dbReference type="GO" id="GO:0006006">
    <property type="term" value="P:glucose metabolic process"/>
    <property type="evidence" value="ECO:0007669"/>
    <property type="project" value="TreeGrafter"/>
</dbReference>
<dbReference type="Proteomes" id="UP000289738">
    <property type="component" value="Chromosome B08"/>
</dbReference>